<dbReference type="RefSeq" id="WP_110076444.1">
    <property type="nucleotide sequence ID" value="NZ_QGTT01000014.1"/>
</dbReference>
<dbReference type="SUPFAM" id="SSF52833">
    <property type="entry name" value="Thioredoxin-like"/>
    <property type="match status" value="1"/>
</dbReference>
<feature type="coiled-coil region" evidence="1">
    <location>
        <begin position="18"/>
        <end position="45"/>
    </location>
</feature>
<reference evidence="4 5" key="1">
    <citation type="submission" date="2018-05" db="EMBL/GenBank/DDBJ databases">
        <title>Freshwater and sediment microbial communities from various areas in North America, analyzing microbe dynamics in response to fracking.</title>
        <authorList>
            <person name="Lamendella R."/>
        </authorList>
    </citation>
    <scope>NUCLEOTIDE SEQUENCE [LARGE SCALE GENOMIC DNA]</scope>
    <source>
        <strain evidence="4 5">125B1</strain>
    </source>
</reference>
<evidence type="ECO:0000313" key="4">
    <source>
        <dbReference type="EMBL" id="PWW10441.1"/>
    </source>
</evidence>
<keyword evidence="1" id="KW-0175">Coiled coil</keyword>
<dbReference type="PANTHER" id="PTHR35272">
    <property type="entry name" value="THIOL:DISULFIDE INTERCHANGE PROTEIN DSBC-RELATED"/>
    <property type="match status" value="1"/>
</dbReference>
<feature type="signal peptide" evidence="2">
    <location>
        <begin position="1"/>
        <end position="25"/>
    </location>
</feature>
<feature type="chain" id="PRO_5016388437" evidence="2">
    <location>
        <begin position="26"/>
        <end position="245"/>
    </location>
</feature>
<dbReference type="InterPro" id="IPR051470">
    <property type="entry name" value="Thiol:disulfide_interchange"/>
</dbReference>
<keyword evidence="5" id="KW-1185">Reference proteome</keyword>
<evidence type="ECO:0000256" key="1">
    <source>
        <dbReference type="SAM" id="Coils"/>
    </source>
</evidence>
<dbReference type="AlphaFoldDB" id="A0A317Q442"/>
<evidence type="ECO:0000259" key="3">
    <source>
        <dbReference type="PROSITE" id="PS51352"/>
    </source>
</evidence>
<name>A0A317Q442_9GAMM</name>
<evidence type="ECO:0000256" key="2">
    <source>
        <dbReference type="SAM" id="SignalP"/>
    </source>
</evidence>
<dbReference type="PANTHER" id="PTHR35272:SF3">
    <property type="entry name" value="THIOL:DISULFIDE INTERCHANGE PROTEIN DSBC"/>
    <property type="match status" value="1"/>
</dbReference>
<dbReference type="Gene3D" id="3.40.30.10">
    <property type="entry name" value="Glutaredoxin"/>
    <property type="match status" value="1"/>
</dbReference>
<dbReference type="InterPro" id="IPR036249">
    <property type="entry name" value="Thioredoxin-like_sf"/>
</dbReference>
<dbReference type="PROSITE" id="PS51352">
    <property type="entry name" value="THIOREDOXIN_2"/>
    <property type="match status" value="1"/>
</dbReference>
<proteinExistence type="predicted"/>
<gene>
    <name evidence="4" type="ORF">DET45_11422</name>
</gene>
<feature type="domain" description="Thioredoxin" evidence="3">
    <location>
        <begin position="17"/>
        <end position="245"/>
    </location>
</feature>
<dbReference type="InterPro" id="IPR012336">
    <property type="entry name" value="Thioredoxin-like_fold"/>
</dbReference>
<dbReference type="Proteomes" id="UP000246964">
    <property type="component" value="Unassembled WGS sequence"/>
</dbReference>
<accession>A0A317Q442</accession>
<protein>
    <submittedName>
        <fullName evidence="4">Protein-disulfide isomerase</fullName>
    </submittedName>
</protein>
<sequence>MTFKSLFFGTLMALGLATLGATAQAQQANQQAQQLEQLVGLLKQHPEVIGDVLNSVERYIEGKEASRNAQAKYESWLYDNDKVQPWYGAADPKLTVLVYTDYDCPYCKRIEPHLQRLVEEFDGVKVINIVVPLRQQQTEGSNVNPSEFAMNVWQHQPEQYPEVAKLLYAKNGLHTAQSIEHVARLTGTRGQLNNPQVARRNLMENYKAFSDFGYRGTPTIVVGSAVIPGFVEYDQLQALVQEMLD</sequence>
<dbReference type="OrthoDB" id="9780340at2"/>
<organism evidence="4 5">
    <name type="scientific">Pseudidiomarina maritima</name>
    <dbReference type="NCBI Taxonomy" id="519453"/>
    <lineage>
        <taxon>Bacteria</taxon>
        <taxon>Pseudomonadati</taxon>
        <taxon>Pseudomonadota</taxon>
        <taxon>Gammaproteobacteria</taxon>
        <taxon>Alteromonadales</taxon>
        <taxon>Idiomarinaceae</taxon>
        <taxon>Pseudidiomarina</taxon>
    </lineage>
</organism>
<keyword evidence="4" id="KW-0413">Isomerase</keyword>
<dbReference type="EMBL" id="QGTT01000014">
    <property type="protein sequence ID" value="PWW10441.1"/>
    <property type="molecule type" value="Genomic_DNA"/>
</dbReference>
<comment type="caution">
    <text evidence="4">The sequence shown here is derived from an EMBL/GenBank/DDBJ whole genome shotgun (WGS) entry which is preliminary data.</text>
</comment>
<dbReference type="GO" id="GO:0016853">
    <property type="term" value="F:isomerase activity"/>
    <property type="evidence" value="ECO:0007669"/>
    <property type="project" value="UniProtKB-KW"/>
</dbReference>
<dbReference type="Pfam" id="PF13462">
    <property type="entry name" value="Thioredoxin_4"/>
    <property type="match status" value="1"/>
</dbReference>
<dbReference type="InterPro" id="IPR013766">
    <property type="entry name" value="Thioredoxin_domain"/>
</dbReference>
<evidence type="ECO:0000313" key="5">
    <source>
        <dbReference type="Proteomes" id="UP000246964"/>
    </source>
</evidence>
<keyword evidence="2" id="KW-0732">Signal</keyword>